<dbReference type="EMBL" id="DRIG01000107">
    <property type="protein sequence ID" value="HEC79534.1"/>
    <property type="molecule type" value="Genomic_DNA"/>
</dbReference>
<keyword evidence="7 8" id="KW-0472">Membrane</keyword>
<feature type="domain" description="Glycosyltransferase RgtA/B/C/D-like" evidence="9">
    <location>
        <begin position="68"/>
        <end position="219"/>
    </location>
</feature>
<sequence>MQQKFRISGIVTLLLLIGLLLRTGALLGTKAYEHPGAWEYGDIAQNIAAGNGFSRVARFSDSLEPTSSHAPLYPYLLAFSYKTTGGAVPLLILQIILSTITILLIHQTALLLFNRTAASISALFICLYPPLIYYSIKLTPTTLFLFLLASTILLILKLNNARRRTAIAAGFTLGLSILCNPVAFSLIPAIILHWIITGRKILKQYIILFVITLLTLIPWTIRNYAVHHSLIPITTQAGVNFWIGNNPHATGTDYYKVSSPEQGDFVLMVETLPRSMKQNLISYTEIERANFFLSEGMKFIKKEPAKFIILLCKKALYFWWFAPLQINGSPDANKYRNFHIVLYLPVLILGLCGVFFSLYHPVNKKAVFITCFIILLSLIYIITHVGLIRYRMPVEIYLMMFGSFTLSRFLHRRFFK</sequence>
<evidence type="ECO:0000259" key="9">
    <source>
        <dbReference type="Pfam" id="PF13231"/>
    </source>
</evidence>
<dbReference type="Pfam" id="PF13231">
    <property type="entry name" value="PMT_2"/>
    <property type="match status" value="1"/>
</dbReference>
<keyword evidence="5 8" id="KW-0812">Transmembrane</keyword>
<dbReference type="PANTHER" id="PTHR33908">
    <property type="entry name" value="MANNOSYLTRANSFERASE YKCB-RELATED"/>
    <property type="match status" value="1"/>
</dbReference>
<gene>
    <name evidence="10" type="ORF">ENI34_10430</name>
</gene>
<dbReference type="GO" id="GO:0009103">
    <property type="term" value="P:lipopolysaccharide biosynthetic process"/>
    <property type="evidence" value="ECO:0007669"/>
    <property type="project" value="UniProtKB-ARBA"/>
</dbReference>
<evidence type="ECO:0000256" key="8">
    <source>
        <dbReference type="SAM" id="Phobius"/>
    </source>
</evidence>
<keyword evidence="4" id="KW-0808">Transferase</keyword>
<evidence type="ECO:0000256" key="1">
    <source>
        <dbReference type="ARBA" id="ARBA00004651"/>
    </source>
</evidence>
<feature type="transmembrane region" description="Helical" evidence="8">
    <location>
        <begin position="338"/>
        <end position="359"/>
    </location>
</feature>
<feature type="transmembrane region" description="Helical" evidence="8">
    <location>
        <begin position="366"/>
        <end position="388"/>
    </location>
</feature>
<evidence type="ECO:0000256" key="2">
    <source>
        <dbReference type="ARBA" id="ARBA00022475"/>
    </source>
</evidence>
<evidence type="ECO:0000256" key="3">
    <source>
        <dbReference type="ARBA" id="ARBA00022676"/>
    </source>
</evidence>
<evidence type="ECO:0000313" key="11">
    <source>
        <dbReference type="Proteomes" id="UP000885826"/>
    </source>
</evidence>
<dbReference type="InterPro" id="IPR038731">
    <property type="entry name" value="RgtA/B/C-like"/>
</dbReference>
<dbReference type="Proteomes" id="UP000885826">
    <property type="component" value="Unassembled WGS sequence"/>
</dbReference>
<keyword evidence="3" id="KW-0328">Glycosyltransferase</keyword>
<protein>
    <submittedName>
        <fullName evidence="10">Glycosyltransferase family 39 protein</fullName>
    </submittedName>
</protein>
<feature type="transmembrane region" description="Helical" evidence="8">
    <location>
        <begin position="202"/>
        <end position="221"/>
    </location>
</feature>
<feature type="transmembrane region" description="Helical" evidence="8">
    <location>
        <begin position="394"/>
        <end position="411"/>
    </location>
</feature>
<comment type="caution">
    <text evidence="10">The sequence shown here is derived from an EMBL/GenBank/DDBJ whole genome shotgun (WGS) entry which is preliminary data.</text>
</comment>
<keyword evidence="2" id="KW-1003">Cell membrane</keyword>
<comment type="subcellular location">
    <subcellularLocation>
        <location evidence="1">Cell membrane</location>
        <topology evidence="1">Multi-pass membrane protein</topology>
    </subcellularLocation>
</comment>
<dbReference type="GO" id="GO:0016763">
    <property type="term" value="F:pentosyltransferase activity"/>
    <property type="evidence" value="ECO:0007669"/>
    <property type="project" value="TreeGrafter"/>
</dbReference>
<accession>A0A9C9EP30</accession>
<feature type="transmembrane region" description="Helical" evidence="8">
    <location>
        <begin position="142"/>
        <end position="159"/>
    </location>
</feature>
<feature type="transmembrane region" description="Helical" evidence="8">
    <location>
        <begin position="307"/>
        <end position="326"/>
    </location>
</feature>
<dbReference type="InterPro" id="IPR050297">
    <property type="entry name" value="LipidA_mod_glycosyltrf_83"/>
</dbReference>
<dbReference type="PANTHER" id="PTHR33908:SF11">
    <property type="entry name" value="MEMBRANE PROTEIN"/>
    <property type="match status" value="1"/>
</dbReference>
<feature type="transmembrane region" description="Helical" evidence="8">
    <location>
        <begin position="171"/>
        <end position="196"/>
    </location>
</feature>
<feature type="transmembrane region" description="Helical" evidence="8">
    <location>
        <begin position="117"/>
        <end position="136"/>
    </location>
</feature>
<name>A0A9C9EP30_UNCW3</name>
<organism evidence="10 11">
    <name type="scientific">candidate division WOR-3 bacterium</name>
    <dbReference type="NCBI Taxonomy" id="2052148"/>
    <lineage>
        <taxon>Bacteria</taxon>
        <taxon>Bacteria division WOR-3</taxon>
    </lineage>
</organism>
<dbReference type="GO" id="GO:0005886">
    <property type="term" value="C:plasma membrane"/>
    <property type="evidence" value="ECO:0007669"/>
    <property type="project" value="UniProtKB-SubCell"/>
</dbReference>
<evidence type="ECO:0000256" key="6">
    <source>
        <dbReference type="ARBA" id="ARBA00022989"/>
    </source>
</evidence>
<reference evidence="10" key="1">
    <citation type="journal article" date="2020" name="mSystems">
        <title>Genome- and Community-Level Interaction Insights into Carbon Utilization and Element Cycling Functions of Hydrothermarchaeota in Hydrothermal Sediment.</title>
        <authorList>
            <person name="Zhou Z."/>
            <person name="Liu Y."/>
            <person name="Xu W."/>
            <person name="Pan J."/>
            <person name="Luo Z.H."/>
            <person name="Li M."/>
        </authorList>
    </citation>
    <scope>NUCLEOTIDE SEQUENCE</scope>
    <source>
        <strain evidence="10">HyVt-388</strain>
    </source>
</reference>
<keyword evidence="6 8" id="KW-1133">Transmembrane helix</keyword>
<proteinExistence type="predicted"/>
<evidence type="ECO:0000256" key="4">
    <source>
        <dbReference type="ARBA" id="ARBA00022679"/>
    </source>
</evidence>
<feature type="transmembrane region" description="Helical" evidence="8">
    <location>
        <begin position="86"/>
        <end position="105"/>
    </location>
</feature>
<evidence type="ECO:0000256" key="5">
    <source>
        <dbReference type="ARBA" id="ARBA00022692"/>
    </source>
</evidence>
<evidence type="ECO:0000313" key="10">
    <source>
        <dbReference type="EMBL" id="HEC79534.1"/>
    </source>
</evidence>
<evidence type="ECO:0000256" key="7">
    <source>
        <dbReference type="ARBA" id="ARBA00023136"/>
    </source>
</evidence>
<dbReference type="AlphaFoldDB" id="A0A9C9EP30"/>